<comment type="similarity">
    <text evidence="2 7">Belongs to the intercrine alpha (chemokine CxC) family.</text>
</comment>
<dbReference type="InterPro" id="IPR018048">
    <property type="entry name" value="Chemokine_CXC_CS"/>
</dbReference>
<keyword evidence="3 7" id="KW-0145">Chemotaxis</keyword>
<dbReference type="GO" id="GO:0042119">
    <property type="term" value="P:neutrophil activation"/>
    <property type="evidence" value="ECO:0007669"/>
    <property type="project" value="UniProtKB-ARBA"/>
</dbReference>
<evidence type="ECO:0000256" key="5">
    <source>
        <dbReference type="ARBA" id="ARBA00022525"/>
    </source>
</evidence>
<keyword evidence="7" id="KW-0732">Signal</keyword>
<name>A0A811XW34_NYCPR</name>
<protein>
    <recommendedName>
        <fullName evidence="7">C-X-C motif chemokine</fullName>
    </recommendedName>
</protein>
<dbReference type="GO" id="GO:0008009">
    <property type="term" value="F:chemokine activity"/>
    <property type="evidence" value="ECO:0007669"/>
    <property type="project" value="InterPro"/>
</dbReference>
<dbReference type="GO" id="GO:0030593">
    <property type="term" value="P:neutrophil chemotaxis"/>
    <property type="evidence" value="ECO:0007669"/>
    <property type="project" value="UniProtKB-ARBA"/>
</dbReference>
<keyword evidence="6" id="KW-1015">Disulfide bond</keyword>
<keyword evidence="5 7" id="KW-0964">Secreted</keyword>
<feature type="domain" description="Chemokine interleukin-8-like" evidence="8">
    <location>
        <begin position="21"/>
        <end position="82"/>
    </location>
</feature>
<proteinExistence type="inferred from homology"/>
<dbReference type="GO" id="GO:0005615">
    <property type="term" value="C:extracellular space"/>
    <property type="evidence" value="ECO:0007669"/>
    <property type="project" value="UniProtKB-UniRule"/>
</dbReference>
<dbReference type="InterPro" id="IPR033899">
    <property type="entry name" value="CXC_Chemokine_domain"/>
</dbReference>
<dbReference type="PRINTS" id="PR00436">
    <property type="entry name" value="INTERLEUKIN8"/>
</dbReference>
<evidence type="ECO:0000256" key="2">
    <source>
        <dbReference type="ARBA" id="ARBA00010665"/>
    </source>
</evidence>
<dbReference type="Gene3D" id="2.40.50.40">
    <property type="match status" value="1"/>
</dbReference>
<comment type="subcellular location">
    <subcellularLocation>
        <location evidence="1 7">Secreted</location>
    </subcellularLocation>
</comment>
<keyword evidence="10" id="KW-1185">Reference proteome</keyword>
<feature type="chain" id="PRO_5033108610" description="C-X-C motif chemokine" evidence="7">
    <location>
        <begin position="27"/>
        <end position="88"/>
    </location>
</feature>
<dbReference type="Proteomes" id="UP000645828">
    <property type="component" value="Unassembled WGS sequence"/>
</dbReference>
<dbReference type="PRINTS" id="PR00437">
    <property type="entry name" value="SMALLCYTKCXC"/>
</dbReference>
<evidence type="ECO:0000256" key="1">
    <source>
        <dbReference type="ARBA" id="ARBA00004613"/>
    </source>
</evidence>
<dbReference type="CDD" id="cd00273">
    <property type="entry name" value="Chemokine_CXC"/>
    <property type="match status" value="1"/>
</dbReference>
<reference evidence="9" key="1">
    <citation type="submission" date="2020-12" db="EMBL/GenBank/DDBJ databases">
        <authorList>
            <consortium name="Molecular Ecology Group"/>
        </authorList>
    </citation>
    <scope>NUCLEOTIDE SEQUENCE</scope>
    <source>
        <strain evidence="9">TBG_1078</strain>
    </source>
</reference>
<dbReference type="InterPro" id="IPR001811">
    <property type="entry name" value="Chemokine_IL8-like_dom"/>
</dbReference>
<dbReference type="PANTHER" id="PTHR12015">
    <property type="entry name" value="SMALL INDUCIBLE CYTOKINE A"/>
    <property type="match status" value="1"/>
</dbReference>
<evidence type="ECO:0000256" key="3">
    <source>
        <dbReference type="ARBA" id="ARBA00022500"/>
    </source>
</evidence>
<evidence type="ECO:0000259" key="8">
    <source>
        <dbReference type="SMART" id="SM00199"/>
    </source>
</evidence>
<organism evidence="9 10">
    <name type="scientific">Nyctereutes procyonoides</name>
    <name type="common">Raccoon dog</name>
    <name type="synonym">Canis procyonoides</name>
    <dbReference type="NCBI Taxonomy" id="34880"/>
    <lineage>
        <taxon>Eukaryota</taxon>
        <taxon>Metazoa</taxon>
        <taxon>Chordata</taxon>
        <taxon>Craniata</taxon>
        <taxon>Vertebrata</taxon>
        <taxon>Euteleostomi</taxon>
        <taxon>Mammalia</taxon>
        <taxon>Eutheria</taxon>
        <taxon>Laurasiatheria</taxon>
        <taxon>Carnivora</taxon>
        <taxon>Caniformia</taxon>
        <taxon>Canidae</taxon>
        <taxon>Nyctereutes</taxon>
    </lineage>
</organism>
<dbReference type="AlphaFoldDB" id="A0A811XW34"/>
<dbReference type="PROSITE" id="PS00471">
    <property type="entry name" value="SMALL_CYTOKINES_CXC"/>
    <property type="match status" value="1"/>
</dbReference>
<dbReference type="SMART" id="SM00199">
    <property type="entry name" value="SCY"/>
    <property type="match status" value="1"/>
</dbReference>
<feature type="signal peptide" evidence="7">
    <location>
        <begin position="1"/>
        <end position="26"/>
    </location>
</feature>
<dbReference type="InterPro" id="IPR039809">
    <property type="entry name" value="Chemokine_b/g/d"/>
</dbReference>
<evidence type="ECO:0000256" key="4">
    <source>
        <dbReference type="ARBA" id="ARBA00022514"/>
    </source>
</evidence>
<dbReference type="InterPro" id="IPR001089">
    <property type="entry name" value="Chemokine_CXC"/>
</dbReference>
<dbReference type="InterPro" id="IPR036048">
    <property type="entry name" value="Interleukin_8-like_sf"/>
</dbReference>
<dbReference type="GO" id="GO:0006955">
    <property type="term" value="P:immune response"/>
    <property type="evidence" value="ECO:0007669"/>
    <property type="project" value="InterPro"/>
</dbReference>
<keyword evidence="4 7" id="KW-0202">Cytokine</keyword>
<sequence>MAVESSQTLLLLAVLALSIFTTRCQCIQTHSDFVSPKFITNVQLIPEGAHCSRKEIIVTLKDEKLICLDPEAEWVMIIIKKITNSAPN</sequence>
<evidence type="ECO:0000256" key="7">
    <source>
        <dbReference type="RuleBase" id="RU361149"/>
    </source>
</evidence>
<accession>A0A811XW34</accession>
<dbReference type="GO" id="GO:0006952">
    <property type="term" value="P:defense response"/>
    <property type="evidence" value="ECO:0007669"/>
    <property type="project" value="InterPro"/>
</dbReference>
<gene>
    <name evidence="9" type="ORF">NYPRO_LOCUS1829</name>
</gene>
<dbReference type="PANTHER" id="PTHR12015:SF199">
    <property type="entry name" value="C-X-C MOTIF CHEMOKINE 15"/>
    <property type="match status" value="1"/>
</dbReference>
<dbReference type="EMBL" id="CAJHUB010000650">
    <property type="protein sequence ID" value="CAD7669035.1"/>
    <property type="molecule type" value="Genomic_DNA"/>
</dbReference>
<dbReference type="Pfam" id="PF00048">
    <property type="entry name" value="IL8"/>
    <property type="match status" value="1"/>
</dbReference>
<comment type="caution">
    <text evidence="9">The sequence shown here is derived from an EMBL/GenBank/DDBJ whole genome shotgun (WGS) entry which is preliminary data.</text>
</comment>
<evidence type="ECO:0000256" key="6">
    <source>
        <dbReference type="ARBA" id="ARBA00023157"/>
    </source>
</evidence>
<dbReference type="SUPFAM" id="SSF54117">
    <property type="entry name" value="Interleukin 8-like chemokines"/>
    <property type="match status" value="1"/>
</dbReference>
<evidence type="ECO:0000313" key="10">
    <source>
        <dbReference type="Proteomes" id="UP000645828"/>
    </source>
</evidence>
<dbReference type="FunFam" id="2.40.50.40:FF:000004">
    <property type="entry name" value="C-X-C motif chemokine"/>
    <property type="match status" value="1"/>
</dbReference>
<evidence type="ECO:0000313" key="9">
    <source>
        <dbReference type="EMBL" id="CAD7669035.1"/>
    </source>
</evidence>